<dbReference type="CDD" id="cd00024">
    <property type="entry name" value="CD_CSD"/>
    <property type="match status" value="1"/>
</dbReference>
<keyword evidence="4" id="KW-0378">Hydrolase</keyword>
<dbReference type="Pfam" id="PF00176">
    <property type="entry name" value="SNF2-rel_dom"/>
    <property type="match status" value="1"/>
</dbReference>
<comment type="caution">
    <text evidence="11">The sequence shown here is derived from an EMBL/GenBank/DDBJ whole genome shotgun (WGS) entry which is preliminary data.</text>
</comment>
<gene>
    <name evidence="11" type="ORF">WJX74_002180</name>
</gene>
<reference evidence="11 12" key="1">
    <citation type="journal article" date="2024" name="Nat. Commun.">
        <title>Phylogenomics reveals the evolutionary origins of lichenization in chlorophyte algae.</title>
        <authorList>
            <person name="Puginier C."/>
            <person name="Libourel C."/>
            <person name="Otte J."/>
            <person name="Skaloud P."/>
            <person name="Haon M."/>
            <person name="Grisel S."/>
            <person name="Petersen M."/>
            <person name="Berrin J.G."/>
            <person name="Delaux P.M."/>
            <person name="Dal Grande F."/>
            <person name="Keller J."/>
        </authorList>
    </citation>
    <scope>NUCLEOTIDE SEQUENCE [LARGE SCALE GENOMIC DNA]</scope>
    <source>
        <strain evidence="11 12">SAG 2145</strain>
    </source>
</reference>
<evidence type="ECO:0000313" key="12">
    <source>
        <dbReference type="Proteomes" id="UP001438707"/>
    </source>
</evidence>
<evidence type="ECO:0000259" key="9">
    <source>
        <dbReference type="PROSITE" id="PS51192"/>
    </source>
</evidence>
<evidence type="ECO:0000256" key="1">
    <source>
        <dbReference type="ARBA" id="ARBA00004123"/>
    </source>
</evidence>
<feature type="compositionally biased region" description="Acidic residues" evidence="7">
    <location>
        <begin position="64"/>
        <end position="73"/>
    </location>
</feature>
<dbReference type="Proteomes" id="UP001438707">
    <property type="component" value="Unassembled WGS sequence"/>
</dbReference>
<dbReference type="GO" id="GO:0016887">
    <property type="term" value="F:ATP hydrolysis activity"/>
    <property type="evidence" value="ECO:0007669"/>
    <property type="project" value="TreeGrafter"/>
</dbReference>
<dbReference type="InterPro" id="IPR001650">
    <property type="entry name" value="Helicase_C-like"/>
</dbReference>
<dbReference type="PROSITE" id="PS50013">
    <property type="entry name" value="CHROMO_2"/>
    <property type="match status" value="2"/>
</dbReference>
<evidence type="ECO:0000313" key="11">
    <source>
        <dbReference type="EMBL" id="KAK9835519.1"/>
    </source>
</evidence>
<accession>A0AAW1RNZ7</accession>
<evidence type="ECO:0000256" key="2">
    <source>
        <dbReference type="ARBA" id="ARBA00022737"/>
    </source>
</evidence>
<dbReference type="Gene3D" id="2.40.50.40">
    <property type="match status" value="2"/>
</dbReference>
<dbReference type="GO" id="GO:0042393">
    <property type="term" value="F:histone binding"/>
    <property type="evidence" value="ECO:0007669"/>
    <property type="project" value="TreeGrafter"/>
</dbReference>
<dbReference type="CDD" id="cd18793">
    <property type="entry name" value="SF2_C_SNF"/>
    <property type="match status" value="1"/>
</dbReference>
<dbReference type="PROSITE" id="PS51194">
    <property type="entry name" value="HELICASE_CTER"/>
    <property type="match status" value="1"/>
</dbReference>
<dbReference type="SUPFAM" id="SSF52540">
    <property type="entry name" value="P-loop containing nucleoside triphosphate hydrolases"/>
    <property type="match status" value="2"/>
</dbReference>
<dbReference type="SUPFAM" id="SSF54160">
    <property type="entry name" value="Chromo domain-like"/>
    <property type="match status" value="2"/>
</dbReference>
<protein>
    <submittedName>
        <fullName evidence="11">Uncharacterized protein</fullName>
    </submittedName>
</protein>
<feature type="domain" description="Helicase ATP-binding" evidence="9">
    <location>
        <begin position="469"/>
        <end position="642"/>
    </location>
</feature>
<dbReference type="InterPro" id="IPR016197">
    <property type="entry name" value="Chromo-like_dom_sf"/>
</dbReference>
<proteinExistence type="predicted"/>
<feature type="compositionally biased region" description="Basic and acidic residues" evidence="7">
    <location>
        <begin position="1456"/>
        <end position="1470"/>
    </location>
</feature>
<keyword evidence="5" id="KW-0067">ATP-binding</keyword>
<feature type="region of interest" description="Disordered" evidence="7">
    <location>
        <begin position="1"/>
        <end position="24"/>
    </location>
</feature>
<evidence type="ECO:0000256" key="6">
    <source>
        <dbReference type="ARBA" id="ARBA00023242"/>
    </source>
</evidence>
<evidence type="ECO:0000256" key="7">
    <source>
        <dbReference type="SAM" id="MobiDB-lite"/>
    </source>
</evidence>
<dbReference type="GO" id="GO:0005524">
    <property type="term" value="F:ATP binding"/>
    <property type="evidence" value="ECO:0007669"/>
    <property type="project" value="UniProtKB-KW"/>
</dbReference>
<evidence type="ECO:0000256" key="5">
    <source>
        <dbReference type="ARBA" id="ARBA00022840"/>
    </source>
</evidence>
<feature type="region of interest" description="Disordered" evidence="7">
    <location>
        <begin position="1345"/>
        <end position="1391"/>
    </location>
</feature>
<dbReference type="SMART" id="SM00298">
    <property type="entry name" value="CHROMO"/>
    <property type="match status" value="2"/>
</dbReference>
<keyword evidence="3" id="KW-0547">Nucleotide-binding</keyword>
<dbReference type="InterPro" id="IPR049730">
    <property type="entry name" value="SNF2/RAD54-like_C"/>
</dbReference>
<feature type="compositionally biased region" description="Basic residues" evidence="7">
    <location>
        <begin position="175"/>
        <end position="189"/>
    </location>
</feature>
<dbReference type="GO" id="GO:0005634">
    <property type="term" value="C:nucleus"/>
    <property type="evidence" value="ECO:0007669"/>
    <property type="project" value="UniProtKB-SubCell"/>
</dbReference>
<dbReference type="PANTHER" id="PTHR45623">
    <property type="entry name" value="CHROMODOMAIN-HELICASE-DNA-BINDING PROTEIN 3-RELATED-RELATED"/>
    <property type="match status" value="1"/>
</dbReference>
<evidence type="ECO:0000256" key="3">
    <source>
        <dbReference type="ARBA" id="ARBA00022741"/>
    </source>
</evidence>
<dbReference type="InterPro" id="IPR000330">
    <property type="entry name" value="SNF2_N"/>
</dbReference>
<dbReference type="EMBL" id="JALJOS010000008">
    <property type="protein sequence ID" value="KAK9835519.1"/>
    <property type="molecule type" value="Genomic_DNA"/>
</dbReference>
<name>A0AAW1RNZ7_9CHLO</name>
<dbReference type="InterPro" id="IPR000953">
    <property type="entry name" value="Chromo/chromo_shadow_dom"/>
</dbReference>
<dbReference type="InterPro" id="IPR038718">
    <property type="entry name" value="SNF2-like_sf"/>
</dbReference>
<keyword evidence="12" id="KW-1185">Reference proteome</keyword>
<feature type="domain" description="Helicase C-terminal" evidence="10">
    <location>
        <begin position="783"/>
        <end position="942"/>
    </location>
</feature>
<dbReference type="Pfam" id="PF00385">
    <property type="entry name" value="Chromo"/>
    <property type="match status" value="2"/>
</dbReference>
<feature type="compositionally biased region" description="Acidic residues" evidence="7">
    <location>
        <begin position="290"/>
        <end position="301"/>
    </location>
</feature>
<feature type="region of interest" description="Disordered" evidence="7">
    <location>
        <begin position="39"/>
        <end position="307"/>
    </location>
</feature>
<feature type="compositionally biased region" description="Polar residues" evidence="7">
    <location>
        <begin position="1"/>
        <end position="18"/>
    </location>
</feature>
<dbReference type="Gene3D" id="3.40.50.300">
    <property type="entry name" value="P-loop containing nucleotide triphosphate hydrolases"/>
    <property type="match status" value="1"/>
</dbReference>
<evidence type="ECO:0000259" key="8">
    <source>
        <dbReference type="PROSITE" id="PS50013"/>
    </source>
</evidence>
<feature type="domain" description="Chromo" evidence="8">
    <location>
        <begin position="309"/>
        <end position="370"/>
    </location>
</feature>
<evidence type="ECO:0000256" key="4">
    <source>
        <dbReference type="ARBA" id="ARBA00022801"/>
    </source>
</evidence>
<dbReference type="InterPro" id="IPR014001">
    <property type="entry name" value="Helicase_ATP-bd"/>
</dbReference>
<dbReference type="PROSITE" id="PS51192">
    <property type="entry name" value="HELICASE_ATP_BIND_1"/>
    <property type="match status" value="1"/>
</dbReference>
<dbReference type="InterPro" id="IPR023780">
    <property type="entry name" value="Chromo_domain"/>
</dbReference>
<feature type="compositionally biased region" description="Basic and acidic residues" evidence="7">
    <location>
        <begin position="244"/>
        <end position="254"/>
    </location>
</feature>
<dbReference type="Gene3D" id="3.40.50.10810">
    <property type="entry name" value="Tandem AAA-ATPase domain"/>
    <property type="match status" value="1"/>
</dbReference>
<keyword evidence="6" id="KW-0539">Nucleus</keyword>
<dbReference type="Pfam" id="PF00271">
    <property type="entry name" value="Helicase_C"/>
    <property type="match status" value="1"/>
</dbReference>
<organism evidence="11 12">
    <name type="scientific">Apatococcus lobatus</name>
    <dbReference type="NCBI Taxonomy" id="904363"/>
    <lineage>
        <taxon>Eukaryota</taxon>
        <taxon>Viridiplantae</taxon>
        <taxon>Chlorophyta</taxon>
        <taxon>core chlorophytes</taxon>
        <taxon>Trebouxiophyceae</taxon>
        <taxon>Chlorellales</taxon>
        <taxon>Chlorellaceae</taxon>
        <taxon>Apatococcus</taxon>
    </lineage>
</organism>
<feature type="compositionally biased region" description="Low complexity" evidence="7">
    <location>
        <begin position="1068"/>
        <end position="1083"/>
    </location>
</feature>
<feature type="region of interest" description="Disordered" evidence="7">
    <location>
        <begin position="1031"/>
        <end position="1091"/>
    </location>
</feature>
<sequence>MPSLRTRQPVNYNETHLQAQAEADDGAFAQAQGLLKYTRQGVDNTKETKHRLEHVPDPSRSDSEVESDCESMSEDEHSRRKPAARPPNSRATRGARKSYREASMSDQDDLSEGQRTKLRAAGLEDESGDHDAMSTSEGEVEGTATDAEAGKCDAIEIDDSAGSGEEEEQAEKKRQPAQRRVPARQRAKSSQKSQTAQQPTRRQPRRQAAASTFQEGPASSEDNASEDEEDGSSSGSEEVAVDELPLRKRAESIKEAPPAQRKGKSTTKQQSVQVKAAKAKPARNAQTIDESSEEELEESIEEDKSTPLGEIEKVVDVRETAEGKEEYFVKFKGFSYRNARWLPEAVAFGEKPALLRNFVQKRAHNEEEEDADMVNGVHPDWLRVHRVIAKKQTVRDAQFLTKWHGLGYSDATWESEADLKDDQEHIELYRRRSKLSLPRPQPTTGFKLPEFQNGRKLRSYQEASLEWMAGNWKISRSCILGDEMGLGKTAQSIAVLELLRQQLGHRGPFLIIAPLTTLHHWEREINTWTPMNVVQYSGSAEDRKIIREHEFFFNGEKKFRKHTKFEVLLASYETVLRDKKEFQAITWEVVIVDEAHRLKSTVAATRDAIHNCNKHFTLLLTGTPVQNNVQELFGLLNLLDRVTFPSLEGFIEQFGGKDAPPTVDQIQALQEALRPLLLRRMKEDVEDLPEKEEVIVWVRLTTQQHAYYKAIYSKQVSTLLAGAMSKNMPNLRNLAMELRKVCCHPWLCNGLEDDMMMKRHQSSGANPADTLDALVHSSGKMLLLHKLLPKLRGEGRKVLIFSQFKIMLDVLEDYLRMSGMPLERIDGSVGQRDRQVAIDRFSKGEADSFVFLLSTRAGGQGITLTAADTVIIYDSDWNPQNDLQAVARSHRIGQSKDVTIYRLISKDTYEESVFQCSSKKYGLDEAILGNMQSSGDPEQDHRRIADLLKNGAHTLHHENEAHHEDAKFEQESIDAILNGRTEKRQLGSRKGNTFSTASFAFQDAEGKEGERDFWSNIMPEAIAAHDQQVLEAAKPQDIRPRRRKQISYNEDRLQKGTAAQEKTEPESDYAGGSSDGSTSADEATPAKERVKRWTKKELKSFEDSFIGLGEGRTRDAMVAAGLQERALEECHAVEQSLVAIIDRAAVMMQVVDLNKKADELNRAAEYREGVALAAAEGIQKDIDRHEATEARSKSDAMQARLQQAQSTAAEQNLLPCGSEARDIDVLLKDVNVPKAAQQAMASKEAVVRLMAKARKYQAQLEERRLLQQLLAGMTNGEQDSLMRFKALLKAQKLSGYMPQWWTKHEDKSLLANNLASGGTAYSARKNAEEWLVILAMQVTERAAADAGMPSPTEPASGSAGAAARPMDVDASGADVAGNAQPVQHGPAAPSTTRSWDILEHFTNMDEDLRKRLIRLVADRLRQLCKGLVVLAKKPTPRAAPPEPRPSTEEPMADVAGPDRRQEASPPEPRRTPLQLHAATDSGETLAKRKAAMLGSRSGAGEVNQKQRPNEPAAVEPAPPAKQSTHDAACSGPPAIPLDDDSDVEMIDKENPAGGWQRRDRKAVTASRQVLSPSKQHRTANAGPSPSIPSVKEQSHSLSGFHLSDTGPSTKGKKNVAAAVAKRSMKQPKLPFGPKSTKSAEIEQPELAV</sequence>
<feature type="compositionally biased region" description="Acidic residues" evidence="7">
    <location>
        <begin position="155"/>
        <end position="169"/>
    </location>
</feature>
<dbReference type="GO" id="GO:0000785">
    <property type="term" value="C:chromatin"/>
    <property type="evidence" value="ECO:0007669"/>
    <property type="project" value="TreeGrafter"/>
</dbReference>
<dbReference type="InterPro" id="IPR027417">
    <property type="entry name" value="P-loop_NTPase"/>
</dbReference>
<dbReference type="GO" id="GO:0140658">
    <property type="term" value="F:ATP-dependent chromatin remodeler activity"/>
    <property type="evidence" value="ECO:0007669"/>
    <property type="project" value="TreeGrafter"/>
</dbReference>
<feature type="region of interest" description="Disordered" evidence="7">
    <location>
        <begin position="1434"/>
        <end position="1648"/>
    </location>
</feature>
<dbReference type="PANTHER" id="PTHR45623:SF11">
    <property type="entry name" value="KISMET, ISOFORM C"/>
    <property type="match status" value="1"/>
</dbReference>
<dbReference type="GO" id="GO:0003682">
    <property type="term" value="F:chromatin binding"/>
    <property type="evidence" value="ECO:0007669"/>
    <property type="project" value="TreeGrafter"/>
</dbReference>
<dbReference type="GO" id="GO:0003677">
    <property type="term" value="F:DNA binding"/>
    <property type="evidence" value="ECO:0007669"/>
    <property type="project" value="TreeGrafter"/>
</dbReference>
<feature type="compositionally biased region" description="Low complexity" evidence="7">
    <location>
        <begin position="190"/>
        <end position="210"/>
    </location>
</feature>
<feature type="compositionally biased region" description="Basic and acidic residues" evidence="7">
    <location>
        <begin position="53"/>
        <end position="63"/>
    </location>
</feature>
<comment type="subcellular location">
    <subcellularLocation>
        <location evidence="1">Nucleus</location>
    </subcellularLocation>
</comment>
<keyword evidence="2" id="KW-0677">Repeat</keyword>
<evidence type="ECO:0000259" key="10">
    <source>
        <dbReference type="PROSITE" id="PS51194"/>
    </source>
</evidence>
<dbReference type="SMART" id="SM00490">
    <property type="entry name" value="HELICc"/>
    <property type="match status" value="1"/>
</dbReference>
<feature type="domain" description="Chromo" evidence="8">
    <location>
        <begin position="382"/>
        <end position="441"/>
    </location>
</feature>
<dbReference type="SMART" id="SM00487">
    <property type="entry name" value="DEXDc"/>
    <property type="match status" value="1"/>
</dbReference>